<organism evidence="2 3">
    <name type="scientific">Romanomermis culicivorax</name>
    <name type="common">Nematode worm</name>
    <dbReference type="NCBI Taxonomy" id="13658"/>
    <lineage>
        <taxon>Eukaryota</taxon>
        <taxon>Metazoa</taxon>
        <taxon>Ecdysozoa</taxon>
        <taxon>Nematoda</taxon>
        <taxon>Enoplea</taxon>
        <taxon>Dorylaimia</taxon>
        <taxon>Mermithida</taxon>
        <taxon>Mermithoidea</taxon>
        <taxon>Mermithidae</taxon>
        <taxon>Romanomermis</taxon>
    </lineage>
</organism>
<feature type="region of interest" description="Disordered" evidence="1">
    <location>
        <begin position="18"/>
        <end position="45"/>
    </location>
</feature>
<name>A0A915II84_ROMCU</name>
<evidence type="ECO:0000256" key="1">
    <source>
        <dbReference type="SAM" id="MobiDB-lite"/>
    </source>
</evidence>
<proteinExistence type="predicted"/>
<dbReference type="WBParaSite" id="nRc.2.0.1.t13519-RA">
    <property type="protein sequence ID" value="nRc.2.0.1.t13519-RA"/>
    <property type="gene ID" value="nRc.2.0.1.g13519"/>
</dbReference>
<reference evidence="3" key="1">
    <citation type="submission" date="2022-11" db="UniProtKB">
        <authorList>
            <consortium name="WormBaseParasite"/>
        </authorList>
    </citation>
    <scope>IDENTIFICATION</scope>
</reference>
<dbReference type="AlphaFoldDB" id="A0A915II84"/>
<dbReference type="Proteomes" id="UP000887565">
    <property type="component" value="Unplaced"/>
</dbReference>
<accession>A0A915II84</accession>
<evidence type="ECO:0000313" key="3">
    <source>
        <dbReference type="WBParaSite" id="nRc.2.0.1.t13519-RA"/>
    </source>
</evidence>
<keyword evidence="2" id="KW-1185">Reference proteome</keyword>
<protein>
    <submittedName>
        <fullName evidence="3">Uncharacterized protein</fullName>
    </submittedName>
</protein>
<evidence type="ECO:0000313" key="2">
    <source>
        <dbReference type="Proteomes" id="UP000887565"/>
    </source>
</evidence>
<sequence length="152" mass="17797">MDLINVVETRAQTSRKLATTPQTDLEVAETPDKDKVVDPTDLPNQDPWPFTQQQHRVVSICDKFCTFPYFPHINWKRIAQFLHFDPYFETTFNCLVSTVYNLVRVNDSMVLEIIKHLRELQFRGVKIISIDTEQVSGYPHMTLQKIVYNKPL</sequence>